<accession>A0AAU9CS09</accession>
<sequence>MNLVTENKIGIKKLKNGLTVKLIEKPNFKTFNVQMIVNFGSSDSLIDQVQIPPGSAHLIEHLLFHKKNHDMDYLFSQMGIDSNAYTTYNVTNFFYTTLKKDREYFKKSLEYLFELVLDAYFTNDLIKKEIEIISSEIKITEDDTDSDLYTELLANLYPKTPLSYDILGTEKTIRTVDKNLLKRLHEKFYQPQNIVLYVCGPISFSELIEVVESVANLDDQKDIELNSNYYYLPVKNKKSNFNNKLSKLVYGWSLPNLDLNYRDSIIFSLYLENMLGKRSQFFHRMYNDGVINDDFYYEFVVEKNFTVLFFSCLTEDPKKLLIVPGNLCIVKKFQKKN</sequence>
<dbReference type="GO" id="GO:0046872">
    <property type="term" value="F:metal ion binding"/>
    <property type="evidence" value="ECO:0007669"/>
    <property type="project" value="InterPro"/>
</dbReference>
<dbReference type="InterPro" id="IPR050361">
    <property type="entry name" value="MPP/UQCRC_Complex"/>
</dbReference>
<dbReference type="PANTHER" id="PTHR11851:SF134">
    <property type="entry name" value="ZINC-DEPENDENT PROTEASE"/>
    <property type="match status" value="1"/>
</dbReference>
<protein>
    <submittedName>
        <fullName evidence="3">Peptidase M16</fullName>
    </submittedName>
</protein>
<evidence type="ECO:0000313" key="4">
    <source>
        <dbReference type="Proteomes" id="UP001321804"/>
    </source>
</evidence>
<gene>
    <name evidence="3" type="ORF">KIMC2_12990</name>
</gene>
<dbReference type="SUPFAM" id="SSF63411">
    <property type="entry name" value="LuxS/MPP-like metallohydrolase"/>
    <property type="match status" value="1"/>
</dbReference>
<dbReference type="Gene3D" id="3.30.830.10">
    <property type="entry name" value="Metalloenzyme, LuxS/M16 peptidase-like"/>
    <property type="match status" value="2"/>
</dbReference>
<dbReference type="AlphaFoldDB" id="A0AAU9CS09"/>
<proteinExistence type="predicted"/>
<dbReference type="EMBL" id="AP026801">
    <property type="protein sequence ID" value="BDR56737.1"/>
    <property type="molecule type" value="Genomic_DNA"/>
</dbReference>
<dbReference type="InterPro" id="IPR011765">
    <property type="entry name" value="Pept_M16_N"/>
</dbReference>
<feature type="domain" description="Peptidase M16 N-terminal" evidence="1">
    <location>
        <begin position="21"/>
        <end position="169"/>
    </location>
</feature>
<keyword evidence="4" id="KW-1185">Reference proteome</keyword>
<reference evidence="3 4" key="1">
    <citation type="journal article" date="2023" name="Microbiol. Spectr.">
        <title>Symbiosis of Carpenter Bees with Uncharacterized Lactic Acid Bacteria Showing NAD Auxotrophy.</title>
        <authorList>
            <person name="Kawasaki S."/>
            <person name="Ozawa K."/>
            <person name="Mori T."/>
            <person name="Yamamoto A."/>
            <person name="Ito M."/>
            <person name="Ohkuma M."/>
            <person name="Sakamoto M."/>
            <person name="Matsutani M."/>
        </authorList>
    </citation>
    <scope>NUCLEOTIDE SEQUENCE [LARGE SCALE GENOMIC DNA]</scope>
    <source>
        <strain evidence="3 4">KimC2</strain>
    </source>
</reference>
<dbReference type="KEGG" id="xak:KIMC2_12990"/>
<dbReference type="InterPro" id="IPR011249">
    <property type="entry name" value="Metalloenz_LuxS/M16"/>
</dbReference>
<dbReference type="RefSeq" id="WP_317695143.1">
    <property type="nucleotide sequence ID" value="NZ_AP026801.1"/>
</dbReference>
<evidence type="ECO:0000313" key="3">
    <source>
        <dbReference type="EMBL" id="BDR56737.1"/>
    </source>
</evidence>
<dbReference type="InterPro" id="IPR007863">
    <property type="entry name" value="Peptidase_M16_C"/>
</dbReference>
<dbReference type="Pfam" id="PF00675">
    <property type="entry name" value="Peptidase_M16"/>
    <property type="match status" value="1"/>
</dbReference>
<dbReference type="PANTHER" id="PTHR11851">
    <property type="entry name" value="METALLOPROTEASE"/>
    <property type="match status" value="1"/>
</dbReference>
<name>A0AAU9CS09_9LACO</name>
<dbReference type="Proteomes" id="UP001321804">
    <property type="component" value="Chromosome"/>
</dbReference>
<dbReference type="Pfam" id="PF05193">
    <property type="entry name" value="Peptidase_M16_C"/>
    <property type="match status" value="1"/>
</dbReference>
<organism evidence="3 4">
    <name type="scientific">Xylocopilactobacillus apis</name>
    <dbReference type="NCBI Taxonomy" id="2932183"/>
    <lineage>
        <taxon>Bacteria</taxon>
        <taxon>Bacillati</taxon>
        <taxon>Bacillota</taxon>
        <taxon>Bacilli</taxon>
        <taxon>Lactobacillales</taxon>
        <taxon>Lactobacillaceae</taxon>
        <taxon>Xylocopilactobacillus</taxon>
    </lineage>
</organism>
<evidence type="ECO:0000259" key="2">
    <source>
        <dbReference type="Pfam" id="PF05193"/>
    </source>
</evidence>
<feature type="domain" description="Peptidase M16 C-terminal" evidence="2">
    <location>
        <begin position="176"/>
        <end position="316"/>
    </location>
</feature>
<evidence type="ECO:0000259" key="1">
    <source>
        <dbReference type="Pfam" id="PF00675"/>
    </source>
</evidence>